<evidence type="ECO:0000313" key="2">
    <source>
        <dbReference type="EMBL" id="GIY49511.1"/>
    </source>
</evidence>
<feature type="region of interest" description="Disordered" evidence="1">
    <location>
        <begin position="1"/>
        <end position="35"/>
    </location>
</feature>
<accession>A0AAV4TVJ2</accession>
<name>A0AAV4TVJ2_9ARAC</name>
<feature type="compositionally biased region" description="Polar residues" evidence="1">
    <location>
        <begin position="1"/>
        <end position="18"/>
    </location>
</feature>
<dbReference type="AlphaFoldDB" id="A0AAV4TVJ2"/>
<dbReference type="Proteomes" id="UP001054837">
    <property type="component" value="Unassembled WGS sequence"/>
</dbReference>
<comment type="caution">
    <text evidence="2">The sequence shown here is derived from an EMBL/GenBank/DDBJ whole genome shotgun (WGS) entry which is preliminary data.</text>
</comment>
<protein>
    <submittedName>
        <fullName evidence="2">Uncharacterized protein</fullName>
    </submittedName>
</protein>
<sequence>MSENGLKSAPQSLKSQRIPTLKGADRKPSANYHHREKYSVEQPRVDFAPHFKWDSRCIHLVIGKGFTQDSFMEKMRTDGLSMADIIETHFKYCVSWNNGSKEYYSFIIR</sequence>
<keyword evidence="3" id="KW-1185">Reference proteome</keyword>
<proteinExistence type="predicted"/>
<dbReference type="EMBL" id="BPLQ01010242">
    <property type="protein sequence ID" value="GIY49511.1"/>
    <property type="molecule type" value="Genomic_DNA"/>
</dbReference>
<organism evidence="2 3">
    <name type="scientific">Caerostris darwini</name>
    <dbReference type="NCBI Taxonomy" id="1538125"/>
    <lineage>
        <taxon>Eukaryota</taxon>
        <taxon>Metazoa</taxon>
        <taxon>Ecdysozoa</taxon>
        <taxon>Arthropoda</taxon>
        <taxon>Chelicerata</taxon>
        <taxon>Arachnida</taxon>
        <taxon>Araneae</taxon>
        <taxon>Araneomorphae</taxon>
        <taxon>Entelegynae</taxon>
        <taxon>Araneoidea</taxon>
        <taxon>Araneidae</taxon>
        <taxon>Caerostris</taxon>
    </lineage>
</organism>
<evidence type="ECO:0000313" key="3">
    <source>
        <dbReference type="Proteomes" id="UP001054837"/>
    </source>
</evidence>
<evidence type="ECO:0000256" key="1">
    <source>
        <dbReference type="SAM" id="MobiDB-lite"/>
    </source>
</evidence>
<reference evidence="2 3" key="1">
    <citation type="submission" date="2021-06" db="EMBL/GenBank/DDBJ databases">
        <title>Caerostris darwini draft genome.</title>
        <authorList>
            <person name="Kono N."/>
            <person name="Arakawa K."/>
        </authorList>
    </citation>
    <scope>NUCLEOTIDE SEQUENCE [LARGE SCALE GENOMIC DNA]</scope>
</reference>
<gene>
    <name evidence="2" type="ORF">CDAR_203571</name>
</gene>